<evidence type="ECO:0000313" key="1">
    <source>
        <dbReference type="EMBL" id="JAH33394.1"/>
    </source>
</evidence>
<accession>A0A0E9RW45</accession>
<name>A0A0E9RW45_ANGAN</name>
<proteinExistence type="predicted"/>
<organism evidence="1">
    <name type="scientific">Anguilla anguilla</name>
    <name type="common">European freshwater eel</name>
    <name type="synonym">Muraena anguilla</name>
    <dbReference type="NCBI Taxonomy" id="7936"/>
    <lineage>
        <taxon>Eukaryota</taxon>
        <taxon>Metazoa</taxon>
        <taxon>Chordata</taxon>
        <taxon>Craniata</taxon>
        <taxon>Vertebrata</taxon>
        <taxon>Euteleostomi</taxon>
        <taxon>Actinopterygii</taxon>
        <taxon>Neopterygii</taxon>
        <taxon>Teleostei</taxon>
        <taxon>Anguilliformes</taxon>
        <taxon>Anguillidae</taxon>
        <taxon>Anguilla</taxon>
    </lineage>
</organism>
<sequence length="30" mass="3524">MRALHCVIKDFTLWYKGHYSAYCASGKNLF</sequence>
<dbReference type="EMBL" id="GBXM01075183">
    <property type="protein sequence ID" value="JAH33394.1"/>
    <property type="molecule type" value="Transcribed_RNA"/>
</dbReference>
<reference evidence="1" key="2">
    <citation type="journal article" date="2015" name="Fish Shellfish Immunol.">
        <title>Early steps in the European eel (Anguilla anguilla)-Vibrio vulnificus interaction in the gills: Role of the RtxA13 toxin.</title>
        <authorList>
            <person name="Callol A."/>
            <person name="Pajuelo D."/>
            <person name="Ebbesson L."/>
            <person name="Teles M."/>
            <person name="MacKenzie S."/>
            <person name="Amaro C."/>
        </authorList>
    </citation>
    <scope>NUCLEOTIDE SEQUENCE</scope>
</reference>
<protein>
    <submittedName>
        <fullName evidence="1">Uncharacterized protein</fullName>
    </submittedName>
</protein>
<dbReference type="AlphaFoldDB" id="A0A0E9RW45"/>
<reference evidence="1" key="1">
    <citation type="submission" date="2014-11" db="EMBL/GenBank/DDBJ databases">
        <authorList>
            <person name="Amaro Gonzalez C."/>
        </authorList>
    </citation>
    <scope>NUCLEOTIDE SEQUENCE</scope>
</reference>